<evidence type="ECO:0000313" key="2">
    <source>
        <dbReference type="EMBL" id="RCW31069.1"/>
    </source>
</evidence>
<dbReference type="Pfam" id="PF00483">
    <property type="entry name" value="NTP_transferase"/>
    <property type="match status" value="1"/>
</dbReference>
<dbReference type="PANTHER" id="PTHR22572">
    <property type="entry name" value="SUGAR-1-PHOSPHATE GUANYL TRANSFERASE"/>
    <property type="match status" value="1"/>
</dbReference>
<reference evidence="2 3" key="1">
    <citation type="submission" date="2018-07" db="EMBL/GenBank/DDBJ databases">
        <title>Freshwater and sediment microbial communities from various areas in North America, analyzing microbe dynamics in response to fracking.</title>
        <authorList>
            <person name="Lamendella R."/>
        </authorList>
    </citation>
    <scope>NUCLEOTIDE SEQUENCE [LARGE SCALE GENOMIC DNA]</scope>
    <source>
        <strain evidence="2 3">160A</strain>
    </source>
</reference>
<proteinExistence type="predicted"/>
<evidence type="ECO:0000259" key="1">
    <source>
        <dbReference type="Pfam" id="PF00483"/>
    </source>
</evidence>
<dbReference type="AlphaFoldDB" id="A0A368UQI7"/>
<dbReference type="Gene3D" id="3.90.550.10">
    <property type="entry name" value="Spore Coat Polysaccharide Biosynthesis Protein SpsA, Chain A"/>
    <property type="match status" value="1"/>
</dbReference>
<keyword evidence="2" id="KW-0808">Transferase</keyword>
<dbReference type="InterPro" id="IPR005835">
    <property type="entry name" value="NTP_transferase_dom"/>
</dbReference>
<dbReference type="Proteomes" id="UP000252733">
    <property type="component" value="Unassembled WGS sequence"/>
</dbReference>
<gene>
    <name evidence="2" type="ORF">DFO77_11935</name>
</gene>
<sequence>MNAMLFAAGLGTRLKPLTNNKPKALIEVNGMTMLKMALLKMENAGISKVVVNVHHFSDLVIEEINRFRSDRMEIVVSDESEQLLDTGGGLLKARPLFDNENPMLLYNVDIVTTANLKKFISFHQSHGELASLMVKQRHTTRHLLFNEHMELAGWENLNTGDKIITKETSRYNAFGFQGIHIVEPRIFDLILETGKFPIMELYLRLARNHTFRGYESQHDLWFDIGTPEKLETTKKAIEQMSEDDKKLLY</sequence>
<protein>
    <submittedName>
        <fullName evidence="2">Nucleotidyltransferase-like protein</fullName>
    </submittedName>
</protein>
<dbReference type="InterPro" id="IPR029044">
    <property type="entry name" value="Nucleotide-diphossugar_trans"/>
</dbReference>
<dbReference type="CDD" id="cd06422">
    <property type="entry name" value="NTP_transferase_like_1"/>
    <property type="match status" value="1"/>
</dbReference>
<keyword evidence="3" id="KW-1185">Reference proteome</keyword>
<name>A0A368UQI7_9BACT</name>
<dbReference type="RefSeq" id="WP_258861629.1">
    <property type="nucleotide sequence ID" value="NZ_QPIZ01000019.1"/>
</dbReference>
<comment type="caution">
    <text evidence="2">The sequence shown here is derived from an EMBL/GenBank/DDBJ whole genome shotgun (WGS) entry which is preliminary data.</text>
</comment>
<dbReference type="EMBL" id="QPIZ01000019">
    <property type="protein sequence ID" value="RCW31069.1"/>
    <property type="molecule type" value="Genomic_DNA"/>
</dbReference>
<dbReference type="GO" id="GO:0016740">
    <property type="term" value="F:transferase activity"/>
    <property type="evidence" value="ECO:0007669"/>
    <property type="project" value="UniProtKB-KW"/>
</dbReference>
<feature type="domain" description="Nucleotidyl transferase" evidence="1">
    <location>
        <begin position="3"/>
        <end position="138"/>
    </location>
</feature>
<accession>A0A368UQI7</accession>
<evidence type="ECO:0000313" key="3">
    <source>
        <dbReference type="Proteomes" id="UP000252733"/>
    </source>
</evidence>
<organism evidence="2 3">
    <name type="scientific">Marinilabilia salmonicolor</name>
    <dbReference type="NCBI Taxonomy" id="989"/>
    <lineage>
        <taxon>Bacteria</taxon>
        <taxon>Pseudomonadati</taxon>
        <taxon>Bacteroidota</taxon>
        <taxon>Bacteroidia</taxon>
        <taxon>Marinilabiliales</taxon>
        <taxon>Marinilabiliaceae</taxon>
        <taxon>Marinilabilia</taxon>
    </lineage>
</organism>
<dbReference type="InterPro" id="IPR050486">
    <property type="entry name" value="Mannose-1P_guanyltransferase"/>
</dbReference>
<dbReference type="SUPFAM" id="SSF53448">
    <property type="entry name" value="Nucleotide-diphospho-sugar transferases"/>
    <property type="match status" value="1"/>
</dbReference>